<comment type="caution">
    <text evidence="5">The sequence shown here is derived from an EMBL/GenBank/DDBJ whole genome shotgun (WGS) entry which is preliminary data.</text>
</comment>
<gene>
    <name evidence="5" type="ORF">CT0861_03382</name>
</gene>
<dbReference type="PANTHER" id="PTHR43248:SF25">
    <property type="entry name" value="AB HYDROLASE-1 DOMAIN-CONTAINING PROTEIN-RELATED"/>
    <property type="match status" value="1"/>
</dbReference>
<dbReference type="Gene3D" id="3.40.50.1820">
    <property type="entry name" value="alpha/beta hydrolase"/>
    <property type="match status" value="1"/>
</dbReference>
<feature type="domain" description="AB hydrolase-1" evidence="3">
    <location>
        <begin position="2"/>
        <end position="167"/>
    </location>
</feature>
<dbReference type="InterPro" id="IPR013595">
    <property type="entry name" value="Pept_S33_TAP-like_C"/>
</dbReference>
<dbReference type="STRING" id="708197.A0A166XAV7"/>
<accession>A0A166XAV7</accession>
<sequence length="473" mass="50903">MILVNPGGPGASGVELAWHNGTTIQGVAGSNYDIVGFDPRGVGLSEPRPNCSAGILLPRSEALSRRDAPRFIDKYYQRFIDFSKELGERCQEQAGADTEAGPHMTSAVTARDMLSIVDAFVVTPDGERTALNSSLLNYYGISYGTFLGQTFASMFPNRVGHLAIDGHVSPEGFQSNFTSNSINHLDGVLGAFFVYCHAAGPACSYYTGNTAMDIFKRWNASFSQLDARKAEAEGWSNATEIALALETFKYTTLDAGVAPLSVFGKIADTFVDLDDALASNALAAWTEKTNVAYGFKGLEGYARSNPEQSLGVTCSDQGNTLYGKSLEDIQPLISALHDQSIVGEIWTSAMLGCLGWPIRSNNVFRGPYGGNTSYPLLFISNTFDPTTPIENAITSIPKYTNARSLTVDNMGHSVAGSGPNFCAYGVIRSYFQDTMCGKEHYCPLEVGPFGILLNGTIQENLEAAGLSNLRSLY</sequence>
<dbReference type="GO" id="GO:0016787">
    <property type="term" value="F:hydrolase activity"/>
    <property type="evidence" value="ECO:0007669"/>
    <property type="project" value="UniProtKB-KW"/>
</dbReference>
<dbReference type="OrthoDB" id="425534at2759"/>
<keyword evidence="6" id="KW-1185">Reference proteome</keyword>
<organism evidence="5 6">
    <name type="scientific">Colletotrichum tofieldiae</name>
    <dbReference type="NCBI Taxonomy" id="708197"/>
    <lineage>
        <taxon>Eukaryota</taxon>
        <taxon>Fungi</taxon>
        <taxon>Dikarya</taxon>
        <taxon>Ascomycota</taxon>
        <taxon>Pezizomycotina</taxon>
        <taxon>Sordariomycetes</taxon>
        <taxon>Hypocreomycetidae</taxon>
        <taxon>Glomerellales</taxon>
        <taxon>Glomerellaceae</taxon>
        <taxon>Colletotrichum</taxon>
        <taxon>Colletotrichum spaethianum species complex</taxon>
    </lineage>
</organism>
<name>A0A166XAV7_9PEZI</name>
<evidence type="ECO:0000313" key="6">
    <source>
        <dbReference type="Proteomes" id="UP000076552"/>
    </source>
</evidence>
<dbReference type="InterPro" id="IPR051601">
    <property type="entry name" value="Serine_prot/Carboxylest_S33"/>
</dbReference>
<dbReference type="Pfam" id="PF08386">
    <property type="entry name" value="Abhydrolase_4"/>
    <property type="match status" value="1"/>
</dbReference>
<feature type="domain" description="Peptidase S33 tripeptidyl aminopeptidase-like C-terminal" evidence="4">
    <location>
        <begin position="342"/>
        <end position="434"/>
    </location>
</feature>
<dbReference type="Pfam" id="PF00561">
    <property type="entry name" value="Abhydrolase_1"/>
    <property type="match status" value="1"/>
</dbReference>
<dbReference type="SUPFAM" id="SSF53474">
    <property type="entry name" value="alpha/beta-Hydrolases"/>
    <property type="match status" value="1"/>
</dbReference>
<dbReference type="InterPro" id="IPR029058">
    <property type="entry name" value="AB_hydrolase_fold"/>
</dbReference>
<dbReference type="PANTHER" id="PTHR43248">
    <property type="entry name" value="2-SUCCINYL-6-HYDROXY-2,4-CYCLOHEXADIENE-1-CARBOXYLATE SYNTHASE"/>
    <property type="match status" value="1"/>
</dbReference>
<evidence type="ECO:0000256" key="1">
    <source>
        <dbReference type="ARBA" id="ARBA00010088"/>
    </source>
</evidence>
<reference evidence="5 6" key="1">
    <citation type="submission" date="2015-06" db="EMBL/GenBank/DDBJ databases">
        <title>Survival trade-offs in plant roots during colonization by closely related pathogenic and mutualistic fungi.</title>
        <authorList>
            <person name="Hacquard S."/>
            <person name="Kracher B."/>
            <person name="Hiruma K."/>
            <person name="Weinman A."/>
            <person name="Muench P."/>
            <person name="Garrido Oter R."/>
            <person name="Ver Loren van Themaat E."/>
            <person name="Dallerey J.-F."/>
            <person name="Damm U."/>
            <person name="Henrissat B."/>
            <person name="Lespinet O."/>
            <person name="Thon M."/>
            <person name="Kemen E."/>
            <person name="McHardy A.C."/>
            <person name="Schulze-Lefert P."/>
            <person name="O'Connell R.J."/>
        </authorList>
    </citation>
    <scope>NUCLEOTIDE SEQUENCE [LARGE SCALE GENOMIC DNA]</scope>
    <source>
        <strain evidence="5 6">0861</strain>
    </source>
</reference>
<proteinExistence type="inferred from homology"/>
<evidence type="ECO:0000259" key="4">
    <source>
        <dbReference type="Pfam" id="PF08386"/>
    </source>
</evidence>
<dbReference type="Proteomes" id="UP000076552">
    <property type="component" value="Unassembled WGS sequence"/>
</dbReference>
<evidence type="ECO:0000313" key="5">
    <source>
        <dbReference type="EMBL" id="KZL76419.1"/>
    </source>
</evidence>
<dbReference type="AlphaFoldDB" id="A0A166XAV7"/>
<comment type="similarity">
    <text evidence="1">Belongs to the peptidase S33 family.</text>
</comment>
<dbReference type="InterPro" id="IPR000073">
    <property type="entry name" value="AB_hydrolase_1"/>
</dbReference>
<keyword evidence="2 5" id="KW-0378">Hydrolase</keyword>
<protein>
    <submittedName>
        <fullName evidence="5">Alpha/beta-hydrolase</fullName>
    </submittedName>
</protein>
<dbReference type="EMBL" id="LFIV01000015">
    <property type="protein sequence ID" value="KZL76419.1"/>
    <property type="molecule type" value="Genomic_DNA"/>
</dbReference>
<evidence type="ECO:0000256" key="2">
    <source>
        <dbReference type="ARBA" id="ARBA00022801"/>
    </source>
</evidence>
<evidence type="ECO:0000259" key="3">
    <source>
        <dbReference type="Pfam" id="PF00561"/>
    </source>
</evidence>